<dbReference type="PROSITE" id="PS00329">
    <property type="entry name" value="HSP70_2"/>
    <property type="match status" value="1"/>
</dbReference>
<keyword evidence="3" id="KW-0067">ATP-binding</keyword>
<protein>
    <submittedName>
        <fullName evidence="4">Hsp70 family protein</fullName>
    </submittedName>
</protein>
<dbReference type="EMBL" id="JBHSNA010000001">
    <property type="protein sequence ID" value="MFC5564817.1"/>
    <property type="molecule type" value="Genomic_DNA"/>
</dbReference>
<dbReference type="InterPro" id="IPR043129">
    <property type="entry name" value="ATPase_NBD"/>
</dbReference>
<reference evidence="5" key="1">
    <citation type="journal article" date="2019" name="Int. J. Syst. Evol. Microbiol.">
        <title>The Global Catalogue of Microorganisms (GCM) 10K type strain sequencing project: providing services to taxonomists for standard genome sequencing and annotation.</title>
        <authorList>
            <consortium name="The Broad Institute Genomics Platform"/>
            <consortium name="The Broad Institute Genome Sequencing Center for Infectious Disease"/>
            <person name="Wu L."/>
            <person name="Ma J."/>
        </authorList>
    </citation>
    <scope>NUCLEOTIDE SEQUENCE [LARGE SCALE GENOMIC DNA]</scope>
    <source>
        <strain evidence="5">KACC 11588</strain>
    </source>
</reference>
<dbReference type="PANTHER" id="PTHR19375">
    <property type="entry name" value="HEAT SHOCK PROTEIN 70KDA"/>
    <property type="match status" value="1"/>
</dbReference>
<keyword evidence="5" id="KW-1185">Reference proteome</keyword>
<evidence type="ECO:0000256" key="3">
    <source>
        <dbReference type="ARBA" id="ARBA00022840"/>
    </source>
</evidence>
<evidence type="ECO:0000313" key="5">
    <source>
        <dbReference type="Proteomes" id="UP001596056"/>
    </source>
</evidence>
<organism evidence="4 5">
    <name type="scientific">Rubellimicrobium aerolatum</name>
    <dbReference type="NCBI Taxonomy" id="490979"/>
    <lineage>
        <taxon>Bacteria</taxon>
        <taxon>Pseudomonadati</taxon>
        <taxon>Pseudomonadota</taxon>
        <taxon>Alphaproteobacteria</taxon>
        <taxon>Rhodobacterales</taxon>
        <taxon>Roseobacteraceae</taxon>
        <taxon>Rubellimicrobium</taxon>
    </lineage>
</organism>
<dbReference type="Gene3D" id="3.30.420.40">
    <property type="match status" value="3"/>
</dbReference>
<evidence type="ECO:0000256" key="1">
    <source>
        <dbReference type="ARBA" id="ARBA00007381"/>
    </source>
</evidence>
<name>A0ABW0S5P7_9RHOB</name>
<sequence>MARWLGVDFGTSNTSAAAMVGGRPRLVELEPGRVSVPTAIFLDAGTRRMLFGTEAVEALVAGREGRFLRAVKRVLGTPLMRETRQFLSRRMTLVDLVAEVLGRVRARAEAELGGPVAGVLAGRPVVFHAEPERDAQAAVDLGEAYRLAGFAEVEWMTEPEAAARACGLREGLGIVVDIGGGTSDFTVFRAEGGRLAVLASGGLRVGGTDADRALSLAHAMPLLGLGTRLRAEIGGALHEVPVAPFHELATWERIGFLQVPEMAREAARWRRLAEAPERIGRLHAVLEAGLGFDLAFAVEAGKIAANGGGGRIDLGVVERGLGAALSAERLGSDLGAFARAIAEGAGRAAARAGVAPEEVTHVVHVGGSSLLRPVRAALADLFPRAEPVETAAFTAVAEGLALAAGEREAG</sequence>
<dbReference type="RefSeq" id="WP_209837412.1">
    <property type="nucleotide sequence ID" value="NZ_JAGGJP010000001.1"/>
</dbReference>
<accession>A0ABW0S5P7</accession>
<dbReference type="Pfam" id="PF00012">
    <property type="entry name" value="HSP70"/>
    <property type="match status" value="1"/>
</dbReference>
<evidence type="ECO:0000313" key="4">
    <source>
        <dbReference type="EMBL" id="MFC5564817.1"/>
    </source>
</evidence>
<dbReference type="InterPro" id="IPR018181">
    <property type="entry name" value="Heat_shock_70_CS"/>
</dbReference>
<proteinExistence type="inferred from homology"/>
<evidence type="ECO:0000256" key="2">
    <source>
        <dbReference type="ARBA" id="ARBA00022741"/>
    </source>
</evidence>
<dbReference type="Proteomes" id="UP001596056">
    <property type="component" value="Unassembled WGS sequence"/>
</dbReference>
<comment type="caution">
    <text evidence="4">The sequence shown here is derived from an EMBL/GenBank/DDBJ whole genome shotgun (WGS) entry which is preliminary data.</text>
</comment>
<gene>
    <name evidence="4" type="ORF">ACFPOC_00080</name>
</gene>
<comment type="similarity">
    <text evidence="1">Belongs to the heat shock protein 70 family.</text>
</comment>
<dbReference type="InterPro" id="IPR013126">
    <property type="entry name" value="Hsp_70_fam"/>
</dbReference>
<keyword evidence="2" id="KW-0547">Nucleotide-binding</keyword>
<dbReference type="SUPFAM" id="SSF53067">
    <property type="entry name" value="Actin-like ATPase domain"/>
    <property type="match status" value="2"/>
</dbReference>